<keyword evidence="4 8" id="KW-0808">Transferase</keyword>
<evidence type="ECO:0000256" key="3">
    <source>
        <dbReference type="ARBA" id="ARBA00022475"/>
    </source>
</evidence>
<evidence type="ECO:0000256" key="4">
    <source>
        <dbReference type="ARBA" id="ARBA00022679"/>
    </source>
</evidence>
<dbReference type="GO" id="GO:0016780">
    <property type="term" value="F:phosphotransferase activity, for other substituted phosphate groups"/>
    <property type="evidence" value="ECO:0007669"/>
    <property type="project" value="InterPro"/>
</dbReference>
<evidence type="ECO:0000256" key="5">
    <source>
        <dbReference type="ARBA" id="ARBA00022692"/>
    </source>
</evidence>
<comment type="similarity">
    <text evidence="2">Belongs to the DedA family.</text>
</comment>
<dbReference type="Pfam" id="PF01066">
    <property type="entry name" value="CDP-OH_P_transf"/>
    <property type="match status" value="1"/>
</dbReference>
<keyword evidence="3" id="KW-1003">Cell membrane</keyword>
<dbReference type="PATRIC" id="fig|1333857.3.peg.3467"/>
<dbReference type="GO" id="GO:0008654">
    <property type="term" value="P:phospholipid biosynthetic process"/>
    <property type="evidence" value="ECO:0007669"/>
    <property type="project" value="InterPro"/>
</dbReference>
<feature type="transmembrane region" description="Helical" evidence="9">
    <location>
        <begin position="55"/>
        <end position="79"/>
    </location>
</feature>
<feature type="transmembrane region" description="Helical" evidence="9">
    <location>
        <begin position="377"/>
        <end position="399"/>
    </location>
</feature>
<keyword evidence="7 9" id="KW-0472">Membrane</keyword>
<dbReference type="PANTHER" id="PTHR42709:SF6">
    <property type="entry name" value="UNDECAPRENYL PHOSPHATE TRANSPORTER A"/>
    <property type="match status" value="1"/>
</dbReference>
<dbReference type="EMBL" id="ATAO01000228">
    <property type="protein sequence ID" value="EQM73063.1"/>
    <property type="molecule type" value="Genomic_DNA"/>
</dbReference>
<dbReference type="PANTHER" id="PTHR42709">
    <property type="entry name" value="ALKALINE PHOSPHATASE LIKE PROTEIN"/>
    <property type="match status" value="1"/>
</dbReference>
<sequence>MDILEWVRTTASALPDPLVWALGGLFAFLENGLGLGFFLPGETIVVFLSASLSDVWAVVVMFLVVVVAGSAGDHVGYLLGRHFGVGMRDLKLVKRLGIDRWDRAVEILHRRGAIAVFLTRLVPVVRTLTPAAAGVAKVRYPSFLLASLAGAATWAAIYVSVGFLLRASLDAVTKALGPISNVLLLVVVAGVVVFFAVRFIRTRSLARAVDATDDAAPIHPTVVDRLFREDEWRTWPNLITGIRLLLLPVFLWLITARMLWAALVVIGLVFLTDWLDGWLARRTNSVSALGTWLDPVADRITVVVTAVAFTLGHLIPWETLVLLLIPDVLLGSAALLFFRGDPAVPVTMVGKVRTALIFVGLLGVLLGSALTESGLESLSWIVGMSFLLFLIGIVGHYIAASQYARAMITQKLSVREG</sequence>
<dbReference type="InterPro" id="IPR000462">
    <property type="entry name" value="CDP-OH_P_trans"/>
</dbReference>
<comment type="subcellular location">
    <subcellularLocation>
        <location evidence="1">Cell membrane</location>
        <topology evidence="1">Multi-pass membrane protein</topology>
    </subcellularLocation>
</comment>
<proteinExistence type="inferred from homology"/>
<dbReference type="InterPro" id="IPR032816">
    <property type="entry name" value="VTT_dom"/>
</dbReference>
<feature type="domain" description="VTT" evidence="10">
    <location>
        <begin position="40"/>
        <end position="162"/>
    </location>
</feature>
<protein>
    <recommendedName>
        <fullName evidence="10">VTT domain-containing protein</fullName>
    </recommendedName>
</protein>
<feature type="transmembrane region" description="Helical" evidence="9">
    <location>
        <begin position="18"/>
        <end position="39"/>
    </location>
</feature>
<reference evidence="11 12" key="1">
    <citation type="journal article" date="2013" name="Genome Announc.">
        <title>Whole-genome sequences of five oyster-associated bacteria show potential for crude oil hydrocarbon degradation.</title>
        <authorList>
            <person name="Chauhan A."/>
            <person name="Green S."/>
            <person name="Pathak A."/>
            <person name="Thomas J."/>
            <person name="Venkatramanan R."/>
        </authorList>
    </citation>
    <scope>NUCLEOTIDE SEQUENCE [LARGE SCALE GENOMIC DNA]</scope>
    <source>
        <strain evidence="11 12">MF109</strain>
    </source>
</reference>
<name>T5K1H0_MICMQ</name>
<organism evidence="11 12">
    <name type="scientific">Microbacterium maritypicum MF109</name>
    <dbReference type="NCBI Taxonomy" id="1333857"/>
    <lineage>
        <taxon>Bacteria</taxon>
        <taxon>Bacillati</taxon>
        <taxon>Actinomycetota</taxon>
        <taxon>Actinomycetes</taxon>
        <taxon>Micrococcales</taxon>
        <taxon>Microbacteriaceae</taxon>
        <taxon>Microbacterium</taxon>
    </lineage>
</organism>
<evidence type="ECO:0000256" key="2">
    <source>
        <dbReference type="ARBA" id="ARBA00010792"/>
    </source>
</evidence>
<dbReference type="AlphaFoldDB" id="T5K1H0"/>
<keyword evidence="6 9" id="KW-1133">Transmembrane helix</keyword>
<feature type="transmembrane region" description="Helical" evidence="9">
    <location>
        <begin position="259"/>
        <end position="275"/>
    </location>
</feature>
<keyword evidence="5 9" id="KW-0812">Transmembrane</keyword>
<evidence type="ECO:0000313" key="11">
    <source>
        <dbReference type="EMBL" id="EQM73063.1"/>
    </source>
</evidence>
<dbReference type="Proteomes" id="UP000016033">
    <property type="component" value="Unassembled WGS sequence"/>
</dbReference>
<gene>
    <name evidence="11" type="ORF">L687_07240</name>
</gene>
<feature type="transmembrane region" description="Helical" evidence="9">
    <location>
        <begin position="352"/>
        <end position="371"/>
    </location>
</feature>
<evidence type="ECO:0000256" key="7">
    <source>
        <dbReference type="ARBA" id="ARBA00023136"/>
    </source>
</evidence>
<dbReference type="Pfam" id="PF09335">
    <property type="entry name" value="VTT_dom"/>
    <property type="match status" value="1"/>
</dbReference>
<dbReference type="GO" id="GO:0005886">
    <property type="term" value="C:plasma membrane"/>
    <property type="evidence" value="ECO:0007669"/>
    <property type="project" value="UniProtKB-SubCell"/>
</dbReference>
<evidence type="ECO:0000259" key="10">
    <source>
        <dbReference type="Pfam" id="PF09335"/>
    </source>
</evidence>
<dbReference type="InterPro" id="IPR051311">
    <property type="entry name" value="DedA_domain"/>
</dbReference>
<dbReference type="InterPro" id="IPR048254">
    <property type="entry name" value="CDP_ALCOHOL_P_TRANSF_CS"/>
</dbReference>
<feature type="transmembrane region" description="Helical" evidence="9">
    <location>
        <begin position="143"/>
        <end position="165"/>
    </location>
</feature>
<evidence type="ECO:0000256" key="9">
    <source>
        <dbReference type="SAM" id="Phobius"/>
    </source>
</evidence>
<dbReference type="InterPro" id="IPR043130">
    <property type="entry name" value="CDP-OH_PTrfase_TM_dom"/>
</dbReference>
<evidence type="ECO:0000256" key="6">
    <source>
        <dbReference type="ARBA" id="ARBA00022989"/>
    </source>
</evidence>
<evidence type="ECO:0000256" key="8">
    <source>
        <dbReference type="RuleBase" id="RU003750"/>
    </source>
</evidence>
<evidence type="ECO:0000313" key="12">
    <source>
        <dbReference type="Proteomes" id="UP000016033"/>
    </source>
</evidence>
<dbReference type="RefSeq" id="WP_021201375.1">
    <property type="nucleotide sequence ID" value="NZ_ATAO01000228.1"/>
</dbReference>
<feature type="transmembrane region" description="Helical" evidence="9">
    <location>
        <begin position="177"/>
        <end position="197"/>
    </location>
</feature>
<dbReference type="Gene3D" id="1.20.120.1760">
    <property type="match status" value="1"/>
</dbReference>
<accession>T5K1H0</accession>
<comment type="caution">
    <text evidence="11">The sequence shown here is derived from an EMBL/GenBank/DDBJ whole genome shotgun (WGS) entry which is preliminary data.</text>
</comment>
<evidence type="ECO:0000256" key="1">
    <source>
        <dbReference type="ARBA" id="ARBA00004651"/>
    </source>
</evidence>
<feature type="transmembrane region" description="Helical" evidence="9">
    <location>
        <begin position="321"/>
        <end position="340"/>
    </location>
</feature>
<dbReference type="PROSITE" id="PS00379">
    <property type="entry name" value="CDP_ALCOHOL_P_TRANSF"/>
    <property type="match status" value="1"/>
</dbReference>
<comment type="similarity">
    <text evidence="8">Belongs to the CDP-alcohol phosphatidyltransferase class-I family.</text>
</comment>